<name>A0A8S3QZL6_MYTED</name>
<dbReference type="EMBL" id="CAJPWZ010000870">
    <property type="protein sequence ID" value="CAG2201875.1"/>
    <property type="molecule type" value="Genomic_DNA"/>
</dbReference>
<gene>
    <name evidence="2" type="ORF">MEDL_16461</name>
</gene>
<evidence type="ECO:0000313" key="3">
    <source>
        <dbReference type="Proteomes" id="UP000683360"/>
    </source>
</evidence>
<evidence type="ECO:0000313" key="2">
    <source>
        <dbReference type="EMBL" id="CAG2201875.1"/>
    </source>
</evidence>
<evidence type="ECO:0000256" key="1">
    <source>
        <dbReference type="SAM" id="MobiDB-lite"/>
    </source>
</evidence>
<reference evidence="2" key="1">
    <citation type="submission" date="2021-03" db="EMBL/GenBank/DDBJ databases">
        <authorList>
            <person name="Bekaert M."/>
        </authorList>
    </citation>
    <scope>NUCLEOTIDE SEQUENCE</scope>
</reference>
<feature type="region of interest" description="Disordered" evidence="1">
    <location>
        <begin position="1"/>
        <end position="67"/>
    </location>
</feature>
<comment type="caution">
    <text evidence="2">The sequence shown here is derived from an EMBL/GenBank/DDBJ whole genome shotgun (WGS) entry which is preliminary data.</text>
</comment>
<organism evidence="2 3">
    <name type="scientific">Mytilus edulis</name>
    <name type="common">Blue mussel</name>
    <dbReference type="NCBI Taxonomy" id="6550"/>
    <lineage>
        <taxon>Eukaryota</taxon>
        <taxon>Metazoa</taxon>
        <taxon>Spiralia</taxon>
        <taxon>Lophotrochozoa</taxon>
        <taxon>Mollusca</taxon>
        <taxon>Bivalvia</taxon>
        <taxon>Autobranchia</taxon>
        <taxon>Pteriomorphia</taxon>
        <taxon>Mytilida</taxon>
        <taxon>Mytiloidea</taxon>
        <taxon>Mytilidae</taxon>
        <taxon>Mytilinae</taxon>
        <taxon>Mytilus</taxon>
    </lineage>
</organism>
<proteinExistence type="predicted"/>
<protein>
    <submittedName>
        <fullName evidence="2">Uncharacterized protein</fullName>
    </submittedName>
</protein>
<dbReference type="Proteomes" id="UP000683360">
    <property type="component" value="Unassembled WGS sequence"/>
</dbReference>
<accession>A0A8S3QZL6</accession>
<dbReference type="AlphaFoldDB" id="A0A8S3QZL6"/>
<dbReference type="PANTHER" id="PTHR46601:SF1">
    <property type="entry name" value="ADF-H DOMAIN-CONTAINING PROTEIN"/>
    <property type="match status" value="1"/>
</dbReference>
<dbReference type="PANTHER" id="PTHR46601">
    <property type="entry name" value="ULP_PROTEASE DOMAIN-CONTAINING PROTEIN"/>
    <property type="match status" value="1"/>
</dbReference>
<sequence length="884" mass="101830">MNNRKKSKLSAKEILIRNRERKRLQKNETSRKSYGKLYKNKESETKTYSQTINARKKREQREKSKKINERKLKNKMNVRKHRGKKNVELSSMSLVVPEGSNVFKNRMEKARALRKFKEGLAKSPSKRCAVISTYLARRSPRSPTIANLKHSVSPVEMAVVADIQEIIKSTKLKRSKNARSVMNSVTASISGENLANSRGKIKLCKNLGLPARRVAGGQRIRSRILKSESSAWALTQQKTRKDSISEETKKTVYNFWLSDGISHPTGNKSDIKRERLGPNLYTSHMTHVLEKTQTDAYLDFVAKYPEIKIGQRAFEKLRPFFVRPASEKDRNTCCCRYHVEANLVFKACMKFRKSCDRETDSQESDYPVFEKMSDLIHITLCPKVNGFYRKNCLDRKCSLCGVGNFKLSPNESQSSSTVEWQKYEYITEKSKGKNVRRRLTLIKKKTSVNEMFLNLKKLLETFPAHQHRSNWQSNQLKSLVQNLPVNHCICIHDYSENYRCVEKEEIQSNYFQRTECSIHVTVMHRHAILEYDGVDSTEEFPEIITEHFFVISPDLQHDNDFTKYVQKKVKEYLDSISYTVDHMHEFTDGCSSQYKSRHCLGSLSTAIPDFGYKTFHRNFFETSHAKGPQDAAGGFIKRQADISVLRGNTVIQNAKDLFTFCESSLKKPRSALFKRRVFRYVDSIDRHNSKIFKPIQQNRQIHHVFTSTCNEIIVSDLSCYTCDQCILGNYLNCLNVENTGVKKTIKPREITQTSNEEEVAQDTDILSEDISDLVSINSVVAVKTDDDNFDYYLMKISKGSHVLNSAESDSWGATYPPGFEVFRGHYYDKISDNDPLKYKLLKTKTALVPTKSLLYILADVDASYRITISEDTHLDILSVLDNLD</sequence>
<dbReference type="OrthoDB" id="6078612at2759"/>
<keyword evidence="3" id="KW-1185">Reference proteome</keyword>